<dbReference type="Gene3D" id="3.40.1010.10">
    <property type="entry name" value="Cobalt-precorrin-4 Transmethylase, Domain 1"/>
    <property type="match status" value="1"/>
</dbReference>
<comment type="subcellular location">
    <subcellularLocation>
        <location evidence="6">Cytoplasm</location>
    </subcellularLocation>
</comment>
<keyword evidence="1 6" id="KW-0963">Cytoplasm</keyword>
<gene>
    <name evidence="6" type="primary">rsmI</name>
    <name evidence="8" type="ORF">UR67_C0001G0065</name>
</gene>
<comment type="function">
    <text evidence="6">Catalyzes the 2'-O-methylation of the ribose of cytidine 1402 (C1402) in 16S rRNA.</text>
</comment>
<comment type="catalytic activity">
    <reaction evidence="6">
        <text>cytidine(1402) in 16S rRNA + S-adenosyl-L-methionine = 2'-O-methylcytidine(1402) in 16S rRNA + S-adenosyl-L-homocysteine + H(+)</text>
        <dbReference type="Rhea" id="RHEA:42924"/>
        <dbReference type="Rhea" id="RHEA-COMP:10285"/>
        <dbReference type="Rhea" id="RHEA-COMP:10286"/>
        <dbReference type="ChEBI" id="CHEBI:15378"/>
        <dbReference type="ChEBI" id="CHEBI:57856"/>
        <dbReference type="ChEBI" id="CHEBI:59789"/>
        <dbReference type="ChEBI" id="CHEBI:74495"/>
        <dbReference type="ChEBI" id="CHEBI:82748"/>
        <dbReference type="EC" id="2.1.1.198"/>
    </reaction>
</comment>
<comment type="caution">
    <text evidence="8">The sequence shown here is derived from an EMBL/GenBank/DDBJ whole genome shotgun (WGS) entry which is preliminary data.</text>
</comment>
<evidence type="ECO:0000256" key="5">
    <source>
        <dbReference type="ARBA" id="ARBA00022691"/>
    </source>
</evidence>
<evidence type="ECO:0000313" key="8">
    <source>
        <dbReference type="EMBL" id="KKP70156.1"/>
    </source>
</evidence>
<dbReference type="PANTHER" id="PTHR46111:SF1">
    <property type="entry name" value="RIBOSOMAL RNA SMALL SUBUNIT METHYLTRANSFERASE I"/>
    <property type="match status" value="1"/>
</dbReference>
<dbReference type="PANTHER" id="PTHR46111">
    <property type="entry name" value="RIBOSOMAL RNA SMALL SUBUNIT METHYLTRANSFERASE I"/>
    <property type="match status" value="1"/>
</dbReference>
<evidence type="ECO:0000256" key="4">
    <source>
        <dbReference type="ARBA" id="ARBA00022679"/>
    </source>
</evidence>
<reference evidence="8 9" key="1">
    <citation type="journal article" date="2015" name="Nature">
        <title>rRNA introns, odd ribosomes, and small enigmatic genomes across a large radiation of phyla.</title>
        <authorList>
            <person name="Brown C.T."/>
            <person name="Hug L.A."/>
            <person name="Thomas B.C."/>
            <person name="Sharon I."/>
            <person name="Castelle C.J."/>
            <person name="Singh A."/>
            <person name="Wilkins M.J."/>
            <person name="Williams K.H."/>
            <person name="Banfield J.F."/>
        </authorList>
    </citation>
    <scope>NUCLEOTIDE SEQUENCE [LARGE SCALE GENOMIC DNA]</scope>
</reference>
<evidence type="ECO:0000259" key="7">
    <source>
        <dbReference type="Pfam" id="PF00590"/>
    </source>
</evidence>
<proteinExistence type="inferred from homology"/>
<evidence type="ECO:0000256" key="6">
    <source>
        <dbReference type="HAMAP-Rule" id="MF_01877"/>
    </source>
</evidence>
<dbReference type="STRING" id="1618350.UR67_C0001G0065"/>
<dbReference type="GO" id="GO:0005737">
    <property type="term" value="C:cytoplasm"/>
    <property type="evidence" value="ECO:0007669"/>
    <property type="project" value="UniProtKB-SubCell"/>
</dbReference>
<protein>
    <recommendedName>
        <fullName evidence="6">Ribosomal RNA small subunit methyltransferase I</fullName>
        <ecNumber evidence="6">2.1.1.198</ecNumber>
    </recommendedName>
    <alternativeName>
        <fullName evidence="6">16S rRNA 2'-O-ribose C1402 methyltransferase</fullName>
    </alternativeName>
    <alternativeName>
        <fullName evidence="6">rRNA (cytidine-2'-O-)-methyltransferase RsmI</fullName>
    </alternativeName>
</protein>
<keyword evidence="2 6" id="KW-0698">rRNA processing</keyword>
<dbReference type="InterPro" id="IPR008189">
    <property type="entry name" value="rRNA_ssu_MeTfrase_I"/>
</dbReference>
<dbReference type="PIRSF" id="PIRSF005917">
    <property type="entry name" value="MTase_YraL"/>
    <property type="match status" value="1"/>
</dbReference>
<evidence type="ECO:0000256" key="3">
    <source>
        <dbReference type="ARBA" id="ARBA00022603"/>
    </source>
</evidence>
<dbReference type="SUPFAM" id="SSF53790">
    <property type="entry name" value="Tetrapyrrole methylase"/>
    <property type="match status" value="1"/>
</dbReference>
<evidence type="ECO:0000313" key="9">
    <source>
        <dbReference type="Proteomes" id="UP000034581"/>
    </source>
</evidence>
<name>A0A0G0C265_UNCC3</name>
<keyword evidence="4 6" id="KW-0808">Transferase</keyword>
<evidence type="ECO:0000256" key="2">
    <source>
        <dbReference type="ARBA" id="ARBA00022552"/>
    </source>
</evidence>
<dbReference type="InterPro" id="IPR014777">
    <property type="entry name" value="4pyrrole_Mease_sub1"/>
</dbReference>
<keyword evidence="3 6" id="KW-0489">Methyltransferase</keyword>
<dbReference type="GO" id="GO:0070677">
    <property type="term" value="F:rRNA (cytosine-2'-O-)-methyltransferase activity"/>
    <property type="evidence" value="ECO:0007669"/>
    <property type="project" value="UniProtKB-UniRule"/>
</dbReference>
<dbReference type="InterPro" id="IPR035996">
    <property type="entry name" value="4pyrrol_Methylase_sf"/>
</dbReference>
<organism evidence="8 9">
    <name type="scientific">candidate division CPR3 bacterium GW2011_GWF2_35_18</name>
    <dbReference type="NCBI Taxonomy" id="1618350"/>
    <lineage>
        <taxon>Bacteria</taxon>
        <taxon>Bacteria division CPR3</taxon>
    </lineage>
</organism>
<dbReference type="HAMAP" id="MF_01877">
    <property type="entry name" value="16SrRNA_methyltr_I"/>
    <property type="match status" value="1"/>
</dbReference>
<dbReference type="Gene3D" id="3.30.950.10">
    <property type="entry name" value="Methyltransferase, Cobalt-precorrin-4 Transmethylase, Domain 2"/>
    <property type="match status" value="1"/>
</dbReference>
<dbReference type="Pfam" id="PF00590">
    <property type="entry name" value="TP_methylase"/>
    <property type="match status" value="1"/>
</dbReference>
<dbReference type="EC" id="2.1.1.198" evidence="6"/>
<dbReference type="InterPro" id="IPR000878">
    <property type="entry name" value="4pyrrol_Mease"/>
</dbReference>
<evidence type="ECO:0000256" key="1">
    <source>
        <dbReference type="ARBA" id="ARBA00022490"/>
    </source>
</evidence>
<keyword evidence="5 6" id="KW-0949">S-adenosyl-L-methionine</keyword>
<dbReference type="PATRIC" id="fig|1618350.3.peg.71"/>
<dbReference type="NCBIfam" id="TIGR00096">
    <property type="entry name" value="16S rRNA (cytidine(1402)-2'-O)-methyltransferase"/>
    <property type="match status" value="1"/>
</dbReference>
<dbReference type="EMBL" id="LBQB01000001">
    <property type="protein sequence ID" value="KKP70156.1"/>
    <property type="molecule type" value="Genomic_DNA"/>
</dbReference>
<dbReference type="FunFam" id="3.30.950.10:FF:000002">
    <property type="entry name" value="Ribosomal RNA small subunit methyltransferase I"/>
    <property type="match status" value="1"/>
</dbReference>
<feature type="domain" description="Tetrapyrrole methylase" evidence="7">
    <location>
        <begin position="2"/>
        <end position="208"/>
    </location>
</feature>
<dbReference type="InterPro" id="IPR014776">
    <property type="entry name" value="4pyrrole_Mease_sub2"/>
</dbReference>
<comment type="similarity">
    <text evidence="6">Belongs to the methyltransferase superfamily. RsmI family.</text>
</comment>
<dbReference type="Proteomes" id="UP000034581">
    <property type="component" value="Unassembled WGS sequence"/>
</dbReference>
<sequence>MISTPIGNLNDITLRGLETIFKVDILLCEDSRVTGNLVHQYKEKFPQYENYNPKLISYHDHNEERMNPQILDWLQTGKNVGLVTDAGTPLISDPGYKLVRDCFSKNIKVESIPGSSSVLTALTLSSFPPDKFMFIGYLPRKSGQRQNLFKNLHPKPFKHITVIAFESPHRIISSLKDMKQVLGDIEVCVCRELTKMYEEIKKGKVSEVTEYFEKKSIKGEIVLLFEVS</sequence>
<dbReference type="AlphaFoldDB" id="A0A0G0C265"/>
<accession>A0A0G0C265</accession>
<dbReference type="CDD" id="cd11648">
    <property type="entry name" value="RsmI"/>
    <property type="match status" value="1"/>
</dbReference>